<dbReference type="GO" id="GO:0044614">
    <property type="term" value="C:nuclear pore cytoplasmic filaments"/>
    <property type="evidence" value="ECO:0007669"/>
    <property type="project" value="TreeGrafter"/>
</dbReference>
<dbReference type="AlphaFoldDB" id="A0A0D3C9G8"/>
<dbReference type="GO" id="GO:0015031">
    <property type="term" value="P:protein transport"/>
    <property type="evidence" value="ECO:0007669"/>
    <property type="project" value="UniProtKB-KW"/>
</dbReference>
<dbReference type="InterPro" id="IPR012476">
    <property type="entry name" value="GLE1"/>
</dbReference>
<protein>
    <recommendedName>
        <fullName evidence="9">mRNA export factor GLE1</fullName>
    </recommendedName>
    <alternativeName>
        <fullName evidence="10">Nucleoporin GLE1</fullName>
    </alternativeName>
</protein>
<dbReference type="Proteomes" id="UP000032141">
    <property type="component" value="Chromosome C5"/>
</dbReference>
<evidence type="ECO:0000313" key="11">
    <source>
        <dbReference type="EnsemblPlants" id="Bo5g015330.1"/>
    </source>
</evidence>
<dbReference type="GO" id="GO:0016973">
    <property type="term" value="P:poly(A)+ mRNA export from nucleus"/>
    <property type="evidence" value="ECO:0007669"/>
    <property type="project" value="InterPro"/>
</dbReference>
<evidence type="ECO:0000313" key="12">
    <source>
        <dbReference type="Proteomes" id="UP000032141"/>
    </source>
</evidence>
<dbReference type="OMA" id="ISAYRCY"/>
<keyword evidence="8" id="KW-0539">Nucleus</keyword>
<evidence type="ECO:0000256" key="5">
    <source>
        <dbReference type="ARBA" id="ARBA00022927"/>
    </source>
</evidence>
<evidence type="ECO:0000256" key="8">
    <source>
        <dbReference type="ARBA" id="ARBA00023242"/>
    </source>
</evidence>
<name>A0A0D3C9G8_BRAOL</name>
<dbReference type="PROSITE" id="PS51257">
    <property type="entry name" value="PROKAR_LIPOPROTEIN"/>
    <property type="match status" value="1"/>
</dbReference>
<dbReference type="HOGENOM" id="CLU_1186464_0_0_1"/>
<evidence type="ECO:0000256" key="2">
    <source>
        <dbReference type="ARBA" id="ARBA00011056"/>
    </source>
</evidence>
<proteinExistence type="inferred from homology"/>
<evidence type="ECO:0000256" key="3">
    <source>
        <dbReference type="ARBA" id="ARBA00022448"/>
    </source>
</evidence>
<dbReference type="GO" id="GO:0005737">
    <property type="term" value="C:cytoplasm"/>
    <property type="evidence" value="ECO:0007669"/>
    <property type="project" value="TreeGrafter"/>
</dbReference>
<keyword evidence="12" id="KW-1185">Reference proteome</keyword>
<keyword evidence="7" id="KW-0906">Nuclear pore complex</keyword>
<reference evidence="11" key="2">
    <citation type="submission" date="2015-03" db="UniProtKB">
        <authorList>
            <consortium name="EnsemblPlants"/>
        </authorList>
    </citation>
    <scope>IDENTIFICATION</scope>
</reference>
<keyword evidence="5" id="KW-0653">Protein transport</keyword>
<comment type="similarity">
    <text evidence="2">Belongs to the GLE1 family.</text>
</comment>
<organism evidence="11 12">
    <name type="scientific">Brassica oleracea var. oleracea</name>
    <dbReference type="NCBI Taxonomy" id="109376"/>
    <lineage>
        <taxon>Eukaryota</taxon>
        <taxon>Viridiplantae</taxon>
        <taxon>Streptophyta</taxon>
        <taxon>Embryophyta</taxon>
        <taxon>Tracheophyta</taxon>
        <taxon>Spermatophyta</taxon>
        <taxon>Magnoliopsida</taxon>
        <taxon>eudicotyledons</taxon>
        <taxon>Gunneridae</taxon>
        <taxon>Pentapetalae</taxon>
        <taxon>rosids</taxon>
        <taxon>malvids</taxon>
        <taxon>Brassicales</taxon>
        <taxon>Brassicaceae</taxon>
        <taxon>Brassiceae</taxon>
        <taxon>Brassica</taxon>
    </lineage>
</organism>
<dbReference type="Gene3D" id="1.25.40.510">
    <property type="entry name" value="GLE1-like"/>
    <property type="match status" value="1"/>
</dbReference>
<comment type="subcellular location">
    <subcellularLocation>
        <location evidence="1">Nucleus</location>
        <location evidence="1">Nuclear pore complex</location>
    </subcellularLocation>
</comment>
<keyword evidence="6" id="KW-0811">Translocation</keyword>
<dbReference type="eggNOG" id="KOG2412">
    <property type="taxonomic scope" value="Eukaryota"/>
</dbReference>
<evidence type="ECO:0000256" key="10">
    <source>
        <dbReference type="ARBA" id="ARBA00029983"/>
    </source>
</evidence>
<accession>A0A0D3C9G8</accession>
<dbReference type="GO" id="GO:0031369">
    <property type="term" value="F:translation initiation factor binding"/>
    <property type="evidence" value="ECO:0007669"/>
    <property type="project" value="TreeGrafter"/>
</dbReference>
<evidence type="ECO:0000256" key="6">
    <source>
        <dbReference type="ARBA" id="ARBA00023010"/>
    </source>
</evidence>
<evidence type="ECO:0000256" key="1">
    <source>
        <dbReference type="ARBA" id="ARBA00004567"/>
    </source>
</evidence>
<dbReference type="GO" id="GO:0005543">
    <property type="term" value="F:phospholipid binding"/>
    <property type="evidence" value="ECO:0007669"/>
    <property type="project" value="TreeGrafter"/>
</dbReference>
<keyword evidence="3" id="KW-0813">Transport</keyword>
<keyword evidence="4" id="KW-0509">mRNA transport</keyword>
<dbReference type="STRING" id="109376.A0A0D3C9G8"/>
<dbReference type="PANTHER" id="PTHR12960:SF0">
    <property type="entry name" value="MRNA EXPORT FACTOR GLE1"/>
    <property type="match status" value="1"/>
</dbReference>
<evidence type="ECO:0000256" key="7">
    <source>
        <dbReference type="ARBA" id="ARBA00023132"/>
    </source>
</evidence>
<dbReference type="InterPro" id="IPR038506">
    <property type="entry name" value="GLE1-like_sf"/>
</dbReference>
<reference evidence="11 12" key="1">
    <citation type="journal article" date="2014" name="Genome Biol.">
        <title>Transcriptome and methylome profiling reveals relics of genome dominance in the mesopolyploid Brassica oleracea.</title>
        <authorList>
            <person name="Parkin I.A."/>
            <person name="Koh C."/>
            <person name="Tang H."/>
            <person name="Robinson S.J."/>
            <person name="Kagale S."/>
            <person name="Clarke W.E."/>
            <person name="Town C.D."/>
            <person name="Nixon J."/>
            <person name="Krishnakumar V."/>
            <person name="Bidwell S.L."/>
            <person name="Denoeud F."/>
            <person name="Belcram H."/>
            <person name="Links M.G."/>
            <person name="Just J."/>
            <person name="Clarke C."/>
            <person name="Bender T."/>
            <person name="Huebert T."/>
            <person name="Mason A.S."/>
            <person name="Pires J.C."/>
            <person name="Barker G."/>
            <person name="Moore J."/>
            <person name="Walley P.G."/>
            <person name="Manoli S."/>
            <person name="Batley J."/>
            <person name="Edwards D."/>
            <person name="Nelson M.N."/>
            <person name="Wang X."/>
            <person name="Paterson A.H."/>
            <person name="King G."/>
            <person name="Bancroft I."/>
            <person name="Chalhoub B."/>
            <person name="Sharpe A.G."/>
        </authorList>
    </citation>
    <scope>NUCLEOTIDE SEQUENCE</scope>
    <source>
        <strain evidence="11 12">cv. TO1000</strain>
    </source>
</reference>
<evidence type="ECO:0000256" key="4">
    <source>
        <dbReference type="ARBA" id="ARBA00022816"/>
    </source>
</evidence>
<dbReference type="GO" id="GO:0000822">
    <property type="term" value="F:inositol hexakisphosphate binding"/>
    <property type="evidence" value="ECO:0007669"/>
    <property type="project" value="TreeGrafter"/>
</dbReference>
<dbReference type="PANTHER" id="PTHR12960">
    <property type="entry name" value="GLE-1-RELATED"/>
    <property type="match status" value="1"/>
</dbReference>
<evidence type="ECO:0000256" key="9">
    <source>
        <dbReference type="ARBA" id="ARBA00026227"/>
    </source>
</evidence>
<sequence>MWKRFACDELEVLNTNSSSLLPCLMVTSCSYSDESDDEIDCEPESFLMSNVGRYQESSIRCRSGNNERDGIVSRSKKLGKKWNLNVIYEKCKLCLGKSIQAAESALTLEKHRLKKLEELEAVNQSLKSCSNEIVSTQDPFAGSYVILYVTSQSGWDSDAYHRLASTVRRYGALVQTDICGGNAHNIHGIEHGWAWFARFLNKISAYRCYYNSLKRISPDGRVWSIHQRYKSQFLKAANVVREHFLPKLRAKKDAANLQTIITDITAYLDYQMYVSQGTYRKN</sequence>
<dbReference type="EnsemblPlants" id="Bo5g015330.1">
    <property type="protein sequence ID" value="Bo5g015330.1"/>
    <property type="gene ID" value="Bo5g015330"/>
</dbReference>
<dbReference type="Gramene" id="Bo5g015330.1">
    <property type="protein sequence ID" value="Bo5g015330.1"/>
    <property type="gene ID" value="Bo5g015330"/>
</dbReference>